<keyword evidence="6" id="KW-1133">Transmembrane helix</keyword>
<keyword evidence="12" id="KW-1185">Reference proteome</keyword>
<evidence type="ECO:0000256" key="4">
    <source>
        <dbReference type="ARBA" id="ARBA00022729"/>
    </source>
</evidence>
<accession>A0A2H5PHK3</accession>
<dbReference type="FunFam" id="3.80.10.10:FF:000129">
    <property type="entry name" value="Leucine-rich repeat receptor-like kinase"/>
    <property type="match status" value="1"/>
</dbReference>
<dbReference type="Pfam" id="PF00560">
    <property type="entry name" value="LRR_1"/>
    <property type="match status" value="2"/>
</dbReference>
<evidence type="ECO:0000256" key="7">
    <source>
        <dbReference type="ARBA" id="ARBA00023136"/>
    </source>
</evidence>
<keyword evidence="5" id="KW-0677">Repeat</keyword>
<dbReference type="InterPro" id="IPR032675">
    <property type="entry name" value="LRR_dom_sf"/>
</dbReference>
<evidence type="ECO:0000256" key="1">
    <source>
        <dbReference type="ARBA" id="ARBA00004167"/>
    </source>
</evidence>
<keyword evidence="4" id="KW-0732">Signal</keyword>
<comment type="caution">
    <text evidence="11">The sequence shown here is derived from an EMBL/GenBank/DDBJ whole genome shotgun (WGS) entry which is preliminary data.</text>
</comment>
<keyword evidence="3" id="KW-0812">Transmembrane</keyword>
<dbReference type="EMBL" id="BDQV01000074">
    <property type="protein sequence ID" value="GAY51838.1"/>
    <property type="molecule type" value="Genomic_DNA"/>
</dbReference>
<evidence type="ECO:0000256" key="8">
    <source>
        <dbReference type="ARBA" id="ARBA00023170"/>
    </source>
</evidence>
<sequence length="207" mass="22433">MPWAYRFFPQNVVNISGAISDFLGGDNLKGPIPLSFGKSSIQTLWLTSQTGDSRLNGTLTVLQNVSSLTQLWLEGYHFTGHLPDLSTLTRLEDLTLTGNQLTGIVSSSPSGTISSDFSMLTSIEQLILSNNTLSGTLPNELTSLPNLKILDVSNNHLSGRVPYFMQNMIVNTDGNPDIRKDVSSPSPGASPGNSRIQNPSRGMRNRI</sequence>
<dbReference type="GO" id="GO:0016020">
    <property type="term" value="C:membrane"/>
    <property type="evidence" value="ECO:0007669"/>
    <property type="project" value="UniProtKB-SubCell"/>
</dbReference>
<dbReference type="AlphaFoldDB" id="A0A2H5PHK3"/>
<dbReference type="InterPro" id="IPR052422">
    <property type="entry name" value="Auxin_Ser/Thr_Kinase"/>
</dbReference>
<protein>
    <recommendedName>
        <fullName evidence="13">Leucine-rich repeat-containing N-terminal plant-type domain-containing protein</fullName>
    </recommendedName>
</protein>
<feature type="region of interest" description="Disordered" evidence="10">
    <location>
        <begin position="174"/>
        <end position="207"/>
    </location>
</feature>
<comment type="subcellular location">
    <subcellularLocation>
        <location evidence="1">Membrane</location>
        <topology evidence="1">Single-pass membrane protein</topology>
    </subcellularLocation>
</comment>
<evidence type="ECO:0000256" key="9">
    <source>
        <dbReference type="ARBA" id="ARBA00023180"/>
    </source>
</evidence>
<organism evidence="11 12">
    <name type="scientific">Citrus unshiu</name>
    <name type="common">Satsuma mandarin</name>
    <name type="synonym">Citrus nobilis var. unshiu</name>
    <dbReference type="NCBI Taxonomy" id="55188"/>
    <lineage>
        <taxon>Eukaryota</taxon>
        <taxon>Viridiplantae</taxon>
        <taxon>Streptophyta</taxon>
        <taxon>Embryophyta</taxon>
        <taxon>Tracheophyta</taxon>
        <taxon>Spermatophyta</taxon>
        <taxon>Magnoliopsida</taxon>
        <taxon>eudicotyledons</taxon>
        <taxon>Gunneridae</taxon>
        <taxon>Pentapetalae</taxon>
        <taxon>rosids</taxon>
        <taxon>malvids</taxon>
        <taxon>Sapindales</taxon>
        <taxon>Rutaceae</taxon>
        <taxon>Aurantioideae</taxon>
        <taxon>Citrus</taxon>
    </lineage>
</organism>
<evidence type="ECO:0000256" key="3">
    <source>
        <dbReference type="ARBA" id="ARBA00022692"/>
    </source>
</evidence>
<dbReference type="Proteomes" id="UP000236630">
    <property type="component" value="Unassembled WGS sequence"/>
</dbReference>
<evidence type="ECO:0000256" key="5">
    <source>
        <dbReference type="ARBA" id="ARBA00022737"/>
    </source>
</evidence>
<dbReference type="STRING" id="55188.A0A2H5PHK3"/>
<name>A0A2H5PHK3_CITUN</name>
<proteinExistence type="predicted"/>
<feature type="compositionally biased region" description="Low complexity" evidence="10">
    <location>
        <begin position="183"/>
        <end position="194"/>
    </location>
</feature>
<keyword evidence="9" id="KW-0325">Glycoprotein</keyword>
<evidence type="ECO:0000256" key="10">
    <source>
        <dbReference type="SAM" id="MobiDB-lite"/>
    </source>
</evidence>
<dbReference type="PRINTS" id="PR00019">
    <property type="entry name" value="LEURICHRPT"/>
</dbReference>
<keyword evidence="2" id="KW-0433">Leucine-rich repeat</keyword>
<dbReference type="Gene3D" id="3.80.10.10">
    <property type="entry name" value="Ribonuclease Inhibitor"/>
    <property type="match status" value="2"/>
</dbReference>
<evidence type="ECO:0000313" key="11">
    <source>
        <dbReference type="EMBL" id="GAY51838.1"/>
    </source>
</evidence>
<evidence type="ECO:0008006" key="13">
    <source>
        <dbReference type="Google" id="ProtNLM"/>
    </source>
</evidence>
<dbReference type="PANTHER" id="PTHR47986">
    <property type="entry name" value="OSJNBA0070M12.3 PROTEIN"/>
    <property type="match status" value="1"/>
</dbReference>
<gene>
    <name evidence="11" type="ORF">CUMW_137340</name>
</gene>
<evidence type="ECO:0000256" key="2">
    <source>
        <dbReference type="ARBA" id="ARBA00022614"/>
    </source>
</evidence>
<dbReference type="InterPro" id="IPR001611">
    <property type="entry name" value="Leu-rich_rpt"/>
</dbReference>
<evidence type="ECO:0000313" key="12">
    <source>
        <dbReference type="Proteomes" id="UP000236630"/>
    </source>
</evidence>
<dbReference type="PANTHER" id="PTHR47986:SF34">
    <property type="entry name" value="RECEPTOR-LIKE KINASE TMK2"/>
    <property type="match status" value="1"/>
</dbReference>
<reference evidence="11 12" key="1">
    <citation type="journal article" date="2017" name="Front. Genet.">
        <title>Draft sequencing of the heterozygous diploid genome of Satsuma (Citrus unshiu Marc.) using a hybrid assembly approach.</title>
        <authorList>
            <person name="Shimizu T."/>
            <person name="Tanizawa Y."/>
            <person name="Mochizuki T."/>
            <person name="Nagasaki H."/>
            <person name="Yoshioka T."/>
            <person name="Toyoda A."/>
            <person name="Fujiyama A."/>
            <person name="Kaminuma E."/>
            <person name="Nakamura Y."/>
        </authorList>
    </citation>
    <scope>NUCLEOTIDE SEQUENCE [LARGE SCALE GENOMIC DNA]</scope>
    <source>
        <strain evidence="12">cv. Miyagawa wase</strain>
    </source>
</reference>
<keyword evidence="8" id="KW-0675">Receptor</keyword>
<evidence type="ECO:0000256" key="6">
    <source>
        <dbReference type="ARBA" id="ARBA00022989"/>
    </source>
</evidence>
<keyword evidence="7" id="KW-0472">Membrane</keyword>
<dbReference type="SUPFAM" id="SSF52058">
    <property type="entry name" value="L domain-like"/>
    <property type="match status" value="1"/>
</dbReference>